<dbReference type="Proteomes" id="UP000708208">
    <property type="component" value="Unassembled WGS sequence"/>
</dbReference>
<reference evidence="1" key="1">
    <citation type="submission" date="2021-06" db="EMBL/GenBank/DDBJ databases">
        <authorList>
            <person name="Hodson N. C."/>
            <person name="Mongue J. A."/>
            <person name="Jaron S. K."/>
        </authorList>
    </citation>
    <scope>NUCLEOTIDE SEQUENCE</scope>
</reference>
<dbReference type="AlphaFoldDB" id="A0A8J2KCG4"/>
<name>A0A8J2KCG4_9HEXA</name>
<evidence type="ECO:0000313" key="2">
    <source>
        <dbReference type="Proteomes" id="UP000708208"/>
    </source>
</evidence>
<sequence>MLGEGGFANTNYMASSDSHAFIGMDVYRGNMLKLKGMDHGLAVASLGSIPKEPSVRVCASVLKEKLKT</sequence>
<proteinExistence type="predicted"/>
<evidence type="ECO:0000313" key="1">
    <source>
        <dbReference type="EMBL" id="CAG7723384.1"/>
    </source>
</evidence>
<protein>
    <submittedName>
        <fullName evidence="1">Uncharacterized protein</fullName>
    </submittedName>
</protein>
<keyword evidence="2" id="KW-1185">Reference proteome</keyword>
<gene>
    <name evidence="1" type="ORF">AFUS01_LOCUS12474</name>
</gene>
<comment type="caution">
    <text evidence="1">The sequence shown here is derived from an EMBL/GenBank/DDBJ whole genome shotgun (WGS) entry which is preliminary data.</text>
</comment>
<organism evidence="1 2">
    <name type="scientific">Allacma fusca</name>
    <dbReference type="NCBI Taxonomy" id="39272"/>
    <lineage>
        <taxon>Eukaryota</taxon>
        <taxon>Metazoa</taxon>
        <taxon>Ecdysozoa</taxon>
        <taxon>Arthropoda</taxon>
        <taxon>Hexapoda</taxon>
        <taxon>Collembola</taxon>
        <taxon>Symphypleona</taxon>
        <taxon>Sminthuridae</taxon>
        <taxon>Allacma</taxon>
    </lineage>
</organism>
<dbReference type="EMBL" id="CAJVCH010098658">
    <property type="protein sequence ID" value="CAG7723384.1"/>
    <property type="molecule type" value="Genomic_DNA"/>
</dbReference>
<accession>A0A8J2KCG4</accession>